<protein>
    <submittedName>
        <fullName evidence="2">Ig family protein</fullName>
    </submittedName>
</protein>
<proteinExistence type="predicted"/>
<dbReference type="Proteomes" id="UP000071561">
    <property type="component" value="Chromosome"/>
</dbReference>
<dbReference type="SUPFAM" id="SSF49313">
    <property type="entry name" value="Cadherin-like"/>
    <property type="match status" value="2"/>
</dbReference>
<dbReference type="RefSeq" id="WP_068401868.1">
    <property type="nucleotide sequence ID" value="NZ_CP014504.1"/>
</dbReference>
<dbReference type="GO" id="GO:0007156">
    <property type="term" value="P:homophilic cell adhesion via plasma membrane adhesion molecules"/>
    <property type="evidence" value="ECO:0007669"/>
    <property type="project" value="InterPro"/>
</dbReference>
<gene>
    <name evidence="2" type="ORF">AY601_2692</name>
</gene>
<dbReference type="InterPro" id="IPR013783">
    <property type="entry name" value="Ig-like_fold"/>
</dbReference>
<dbReference type="OrthoDB" id="355609at2"/>
<feature type="domain" description="Cadherin" evidence="1">
    <location>
        <begin position="2156"/>
        <end position="2256"/>
    </location>
</feature>
<dbReference type="InterPro" id="IPR026341">
    <property type="entry name" value="T9SS_type_B"/>
</dbReference>
<dbReference type="EMBL" id="CP014504">
    <property type="protein sequence ID" value="AMP99577.1"/>
    <property type="molecule type" value="Genomic_DNA"/>
</dbReference>
<dbReference type="InterPro" id="IPR041248">
    <property type="entry name" value="YDG"/>
</dbReference>
<keyword evidence="3" id="KW-1185">Reference proteome</keyword>
<dbReference type="Pfam" id="PF18657">
    <property type="entry name" value="YDG"/>
    <property type="match status" value="18"/>
</dbReference>
<dbReference type="GO" id="GO:0005509">
    <property type="term" value="F:calcium ion binding"/>
    <property type="evidence" value="ECO:0007669"/>
    <property type="project" value="InterPro"/>
</dbReference>
<dbReference type="Gene3D" id="3.30.160.710">
    <property type="match status" value="1"/>
</dbReference>
<dbReference type="KEGG" id="pcm:AY601_2692"/>
<reference evidence="2 3" key="1">
    <citation type="submission" date="2016-03" db="EMBL/GenBank/DDBJ databases">
        <title>Complete genome sequence of Pedobacter cryoconitis PAMC 27485.</title>
        <authorList>
            <person name="Lee J."/>
            <person name="Kim O.-S."/>
        </authorList>
    </citation>
    <scope>NUCLEOTIDE SEQUENCE [LARGE SCALE GENOMIC DNA]</scope>
    <source>
        <strain evidence="2 3">PAMC 27485</strain>
    </source>
</reference>
<dbReference type="PATRIC" id="fig|188932.3.peg.2804"/>
<dbReference type="GO" id="GO:0016020">
    <property type="term" value="C:membrane"/>
    <property type="evidence" value="ECO:0007669"/>
    <property type="project" value="InterPro"/>
</dbReference>
<dbReference type="Gene3D" id="2.60.40.10">
    <property type="entry name" value="Immunoglobulins"/>
    <property type="match status" value="1"/>
</dbReference>
<name>A0A127VEA0_9SPHI</name>
<dbReference type="PROSITE" id="PS50268">
    <property type="entry name" value="CADHERIN_2"/>
    <property type="match status" value="1"/>
</dbReference>
<sequence length="2529" mass="254881">MEIFIQRIIKGMLLSLIILTGINFNAAAQCTFGKGDVIITGYDLQDGGTPTGQDDRFSFLLLRQIPAGTDIFFTDFGWTSANAFQPEAQATTDGVIKWTSDKSYPAGTEIYVFCKYQLLAFDKTNTAAGTVTGIVESVATRGNPVGPNHQYMSLGIFSGDQIFAFTGSVATPTLLAGISMNHDNGSGTSGWDATLTAGTFAADRSVLPPVLASGAQNLSIVSHTDGGDPTFNTGFTARYRLTLPGITSGTPAVILTRLNNVANWGVKDDGTSFSPFLSGETFTVSGASFTANPADKLSQCAGTGTTFRAIAANFCSLKWQLSTDGGTNYADITDGGVYSGSATAILTISNVNGLNNNRYRLSANGSSGIVSSTSALLTLSSQVINLSPVLASGTYKTAYSEAVIVASGGGAPYVYSLASGTLPAGLTLSSAGVLSGTPTATGSYNFTVNVTGACISSGSQVFSMVIAPKAVTATFAAVTKAYNGDAVANVVFNPLDAGSGVVAPDVVSVTYTSAAYNTAGVGINKPVTLTGLALTGANSASYTLNPVVVTGTITTAPIVPSLVLPITKVYDGNTTAALTGANYSFTGKIGTEDVALNNPATGTYALKDVGNRLVSVTGLTLTGTNAANYTLSTTSISTTGTITAASIVPSLVLPITKVYDGNTTAALTGANYTFTGKVGTENIALNNPATGTYALKDIGNRLVSVTGLALTGTDAGNYTISTTNVSATGTITSATIVPVLAGTITKVYDGNTTAALTGANYSFTGKVGTENVALNNPVAGSYALKDIGNRLVSVTGLTLTGTDAANYTLSTTSLTAPGTITSATIVPLLAGTITKVYDGNTTAALTGANYSFTGNIGTENVAITNPAAGTYDLKIVGNRTVSVSGITLTGTDAANYTLSTTSLTAPGTITSATIIPVLAGTITKVYDGNTTAALAGTNYSFTGNIGADVVGLNNPVTGAYDLKEAGNRTVSVNGIALTGADAANYTLSTTSLTAPGTITAATIIPVLAGIITKVYDGNTTAALTGTNYSFTGNIGADVVALNNPVTGAYDLKEAGNRTVSVSGIALTGTDAGNYTLSTTSLTAPGTITAATIIPLLAGTITKVYDGNTTAALTGANYSFTGNVGADVVALNNPVTGAYDLKEAGNRTVSVNGIALTGTDAGNYTLSTTSLTAPGTITAATIVPVLAGTITKVYDGNTTAALTGANYSFTGNVGADVVAITNPATGTYDLKEAGNRTVSVNGITLTGTDAGNYILSTTSLTAPGTITAATIIPVLAGTITKVYDGNTTAALTGANYSFTGNVGADVVAITNPATGAYDLKEVGNRTVSVNGIALTGADAANYTLSTTSLTAPGTITAATIVPVLAGTITKVYDGNTAAALAAANYSFSGNISTDDVTLNNPAVGTYDLKEAGNRTVSVSGITLTGADAANYTLSTTSLTAPGTITAATIVPVLAGTITKVYDGNTAAALAAANYSFSGNVGADDVALNNPAAGTYDLKEAGNRTVSVSGITLTGADAANYTLSTASLTAPGTITSATIIPVLAGTITKVYDGNTTAALTGANYSFSGNVGADDVALNNPAAGTYDLKEVGNRTVSVSGITLTGADAANYTISTTSLTAPGTITSATIIPVLAGTITKVYDGNTTAALTGSNYSFAGNISGDDVAITNPAGGTYDLKEVGNRTVSISGITLTGADAANYTLSTTSLTAPGTITAATIVPVLAGTITKVYDGNTAAALAAANYSFTGNIGADDVALNNPAAGTYDLKEAGNRTVSVNGITLTGADAANYTLSTTSLTAPGTITSATIIPVLAGTISKVYDGNTTAALTGSNYSFTGNISGDDVALNNPAGGTYDLKEVGNRTVSVSGITLTGTDAVNYTISTTSLTAPGTITSATIIPALAGTITKVYDGNTNAALTGSNYSFTGKIGADQVAINNPVAGTYDLKDVGNRTVNVSGITLTGADAANYTISTTSLTAPGTITSAAITPVLAGTITKVYDGNATATLTGANYSFTGQVAGENVALNNPAAGTYNNALVATGKTVTVNGITLTGTDAGNYILTTTSLTSANGVITAQPLTITADNKQMIQGTVVPVLTLTYSGFVNGENSNILLTPASLSTTATNSSVAGNYTITVSGATAANYAITFVNGILTVSPGIPTSISLAAVPLYENKPAGALAGTLSSTSLDPNAVFTYTLVSGNGDTDNALFTITGDQVRTSASLSYKQKSTYSILVRSTTQYGLTLDKQFTINLIDVNEVPTLNPIADLTQCNTTSRQSIALTGITPGPETNQTTTLTVRADKPAMFSDLSVSQGNGGNGTLTYRLANQSVSGTVNITVTVKDNGGTANGGVDTYSRTFVLTINPLPVLSIVSSAGLEISKGITTQLTASGGTSYVWADAAGIISGQNTAVLTIRPSRTASYTVTALNASGCSSTQLITINVLNDYKTIDATNIITPNGDGVNDKFIIRNIDMYPDNVVKIFDRAGRLLYTKQGYDNSWDGTISGNPLSEGTYFYVLDFGDGRGKFKGFITLVRNN</sequence>
<evidence type="ECO:0000259" key="1">
    <source>
        <dbReference type="PROSITE" id="PS50268"/>
    </source>
</evidence>
<organism evidence="2 3">
    <name type="scientific">Pedobacter cryoconitis</name>
    <dbReference type="NCBI Taxonomy" id="188932"/>
    <lineage>
        <taxon>Bacteria</taxon>
        <taxon>Pseudomonadati</taxon>
        <taxon>Bacteroidota</taxon>
        <taxon>Sphingobacteriia</taxon>
        <taxon>Sphingobacteriales</taxon>
        <taxon>Sphingobacteriaceae</taxon>
        <taxon>Pedobacter</taxon>
    </lineage>
</organism>
<dbReference type="Pfam" id="PF18676">
    <property type="entry name" value="MBG_2"/>
    <property type="match status" value="1"/>
</dbReference>
<dbReference type="SMART" id="SM00112">
    <property type="entry name" value="CA"/>
    <property type="match status" value="1"/>
</dbReference>
<dbReference type="Gene3D" id="2.60.40.60">
    <property type="entry name" value="Cadherins"/>
    <property type="match status" value="1"/>
</dbReference>
<dbReference type="InterPro" id="IPR002126">
    <property type="entry name" value="Cadherin-like_dom"/>
</dbReference>
<dbReference type="InterPro" id="IPR041286">
    <property type="entry name" value="MBG_2"/>
</dbReference>
<accession>A0A127VEA0</accession>
<dbReference type="InterPro" id="IPR015919">
    <property type="entry name" value="Cadherin-like_sf"/>
</dbReference>
<evidence type="ECO:0000313" key="3">
    <source>
        <dbReference type="Proteomes" id="UP000071561"/>
    </source>
</evidence>
<dbReference type="Pfam" id="PF13585">
    <property type="entry name" value="CHU_C"/>
    <property type="match status" value="1"/>
</dbReference>
<evidence type="ECO:0000313" key="2">
    <source>
        <dbReference type="EMBL" id="AMP99577.1"/>
    </source>
</evidence>
<dbReference type="NCBIfam" id="TIGR04131">
    <property type="entry name" value="Bac_Flav_CTERM"/>
    <property type="match status" value="1"/>
</dbReference>